<evidence type="ECO:0000256" key="2">
    <source>
        <dbReference type="SAM" id="MobiDB-lite"/>
    </source>
</evidence>
<gene>
    <name evidence="5" type="primary">LOC121397173</name>
</gene>
<proteinExistence type="predicted"/>
<dbReference type="AlphaFoldDB" id="A0A8J1LKX3"/>
<dbReference type="GeneID" id="121397173"/>
<name>A0A8J1LKX3_XENLA</name>
<dbReference type="OrthoDB" id="3863715at2759"/>
<organism evidence="4 5">
    <name type="scientific">Xenopus laevis</name>
    <name type="common">African clawed frog</name>
    <dbReference type="NCBI Taxonomy" id="8355"/>
    <lineage>
        <taxon>Eukaryota</taxon>
        <taxon>Metazoa</taxon>
        <taxon>Chordata</taxon>
        <taxon>Craniata</taxon>
        <taxon>Vertebrata</taxon>
        <taxon>Euteleostomi</taxon>
        <taxon>Amphibia</taxon>
        <taxon>Batrachia</taxon>
        <taxon>Anura</taxon>
        <taxon>Pipoidea</taxon>
        <taxon>Pipidae</taxon>
        <taxon>Xenopodinae</taxon>
        <taxon>Xenopus</taxon>
        <taxon>Xenopus</taxon>
    </lineage>
</organism>
<dbReference type="SMART" id="SM00343">
    <property type="entry name" value="ZnF_C2HC"/>
    <property type="match status" value="3"/>
</dbReference>
<evidence type="ECO:0000313" key="5">
    <source>
        <dbReference type="RefSeq" id="XP_041429345.1"/>
    </source>
</evidence>
<keyword evidence="4" id="KW-1185">Reference proteome</keyword>
<keyword evidence="1" id="KW-0479">Metal-binding</keyword>
<dbReference type="PANTHER" id="PTHR22639">
    <property type="entry name" value="GAG-RELATED PROTEIN"/>
    <property type="match status" value="1"/>
</dbReference>
<dbReference type="KEGG" id="xla:121397173"/>
<dbReference type="Gene3D" id="4.10.60.10">
    <property type="entry name" value="Zinc finger, CCHC-type"/>
    <property type="match status" value="1"/>
</dbReference>
<reference evidence="5" key="1">
    <citation type="submission" date="2025-08" db="UniProtKB">
        <authorList>
            <consortium name="RefSeq"/>
        </authorList>
    </citation>
    <scope>IDENTIFICATION</scope>
    <source>
        <strain evidence="5">J_2021</strain>
        <tissue evidence="5">Erythrocytes</tissue>
    </source>
</reference>
<dbReference type="GO" id="GO:0002218">
    <property type="term" value="P:activation of innate immune response"/>
    <property type="evidence" value="ECO:0007669"/>
    <property type="project" value="InterPro"/>
</dbReference>
<feature type="domain" description="CCHC-type" evidence="3">
    <location>
        <begin position="217"/>
        <end position="232"/>
    </location>
</feature>
<dbReference type="InterPro" id="IPR001878">
    <property type="entry name" value="Znf_CCHC"/>
</dbReference>
<evidence type="ECO:0000256" key="1">
    <source>
        <dbReference type="PROSITE-ProRule" id="PRU00047"/>
    </source>
</evidence>
<dbReference type="InterPro" id="IPR057810">
    <property type="entry name" value="RBD_ZCCHC3_1st"/>
</dbReference>
<keyword evidence="1" id="KW-0862">Zinc</keyword>
<dbReference type="Pfam" id="PF23058">
    <property type="entry name" value="RBD_ZCCHC3_2nd"/>
    <property type="match status" value="1"/>
</dbReference>
<accession>A0A8J1LKX3</accession>
<dbReference type="GO" id="GO:0008270">
    <property type="term" value="F:zinc ion binding"/>
    <property type="evidence" value="ECO:0007669"/>
    <property type="project" value="UniProtKB-KW"/>
</dbReference>
<dbReference type="Proteomes" id="UP000186698">
    <property type="component" value="Chromosome 8L"/>
</dbReference>
<dbReference type="GO" id="GO:0003723">
    <property type="term" value="F:RNA binding"/>
    <property type="evidence" value="ECO:0007669"/>
    <property type="project" value="InterPro"/>
</dbReference>
<keyword evidence="1" id="KW-0863">Zinc-finger</keyword>
<protein>
    <submittedName>
        <fullName evidence="5">Zinc finger CCHC domain-containing protein 3-like</fullName>
    </submittedName>
</protein>
<dbReference type="InterPro" id="IPR042509">
    <property type="entry name" value="ZCCHC3"/>
</dbReference>
<dbReference type="PROSITE" id="PS50158">
    <property type="entry name" value="ZF_CCHC"/>
    <property type="match status" value="1"/>
</dbReference>
<sequence length="393" mass="45267">MLGVQEHNTSLTRASDELNTMELQEEEGVPAFARVKNSIRVVTEPSVGEEKMIYVVNTLLGDLGHVRKEEILAIQDYPRRGIYDITFIGEGVLSSFLRILQENKEDTRLAGYKIFPHFGQEEVMLVIKSYSPNVKIGEIEIVLGKFCDKLVFVGKILNSLGIWTSKFRFKAKFKKDTLPPARFQLGNWSLDVFFNGMPGFCKKCRRYGHKEEDCKLCRNCGESSHDSKNCKNPRKCNLCFKVGHLYANCPQRVGEAEKKEEVRRELLSQDLGELPSEDSADSQRKKSQVKSSVKEEKMSVKRKKKEEVIVSGSANPVSTKPVSLVEVPKKQKSRTRGEKLYRYWKDRTDQEIRDFIETWSDDDEIDEVEKCIQAAKENQDYRERVLEYIKSLK</sequence>
<dbReference type="PANTHER" id="PTHR22639:SF6">
    <property type="entry name" value="ZINC FINGER CCHC DOMAIN-CONTAINING PROTEIN 3-LIKE"/>
    <property type="match status" value="1"/>
</dbReference>
<dbReference type="Pfam" id="PF23057">
    <property type="entry name" value="RBD_ZCCHC3_1st"/>
    <property type="match status" value="1"/>
</dbReference>
<feature type="region of interest" description="Disordered" evidence="2">
    <location>
        <begin position="268"/>
        <end position="307"/>
    </location>
</feature>
<evidence type="ECO:0000259" key="3">
    <source>
        <dbReference type="PROSITE" id="PS50158"/>
    </source>
</evidence>
<dbReference type="SUPFAM" id="SSF57756">
    <property type="entry name" value="Retrovirus zinc finger-like domains"/>
    <property type="match status" value="1"/>
</dbReference>
<dbReference type="GO" id="GO:0003690">
    <property type="term" value="F:double-stranded DNA binding"/>
    <property type="evidence" value="ECO:0007669"/>
    <property type="project" value="InterPro"/>
</dbReference>
<dbReference type="RefSeq" id="XP_041429345.1">
    <property type="nucleotide sequence ID" value="XM_041573411.1"/>
</dbReference>
<dbReference type="InterPro" id="IPR057811">
    <property type="entry name" value="RBD_ZCCHC3_2nd"/>
</dbReference>
<dbReference type="InterPro" id="IPR036875">
    <property type="entry name" value="Znf_CCHC_sf"/>
</dbReference>
<evidence type="ECO:0000313" key="4">
    <source>
        <dbReference type="Proteomes" id="UP000186698"/>
    </source>
</evidence>